<dbReference type="InterPro" id="IPR036291">
    <property type="entry name" value="NAD(P)-bd_dom_sf"/>
</dbReference>
<comment type="similarity">
    <text evidence="1">Belongs to the short-chain dehydrogenases/reductases (SDR) family.</text>
</comment>
<keyword evidence="5" id="KW-1185">Reference proteome</keyword>
<protein>
    <submittedName>
        <fullName evidence="4">SDR family oxidoreductase</fullName>
    </submittedName>
</protein>
<dbReference type="Pfam" id="PF13561">
    <property type="entry name" value="adh_short_C2"/>
    <property type="match status" value="1"/>
</dbReference>
<dbReference type="Gene3D" id="3.40.50.720">
    <property type="entry name" value="NAD(P)-binding Rossmann-like Domain"/>
    <property type="match status" value="1"/>
</dbReference>
<dbReference type="Proteomes" id="UP001430954">
    <property type="component" value="Unassembled WGS sequence"/>
</dbReference>
<dbReference type="CDD" id="cd05355">
    <property type="entry name" value="SDR_c1"/>
    <property type="match status" value="1"/>
</dbReference>
<dbReference type="PANTHER" id="PTHR48107:SF16">
    <property type="entry name" value="NADPH-DEPENDENT ALDEHYDE REDUCTASE 1, CHLOROPLASTIC"/>
    <property type="match status" value="1"/>
</dbReference>
<proteinExistence type="inferred from homology"/>
<evidence type="ECO:0000256" key="2">
    <source>
        <dbReference type="ARBA" id="ARBA00023002"/>
    </source>
</evidence>
<dbReference type="RefSeq" id="WP_223676359.1">
    <property type="nucleotide sequence ID" value="NZ_JAINZW010000004.1"/>
</dbReference>
<dbReference type="PRINTS" id="PR00080">
    <property type="entry name" value="SDRFAMILY"/>
</dbReference>
<dbReference type="InterPro" id="IPR002347">
    <property type="entry name" value="SDR_fam"/>
</dbReference>
<evidence type="ECO:0000256" key="1">
    <source>
        <dbReference type="ARBA" id="ARBA00006484"/>
    </source>
</evidence>
<feature type="compositionally biased region" description="Polar residues" evidence="3">
    <location>
        <begin position="1"/>
        <end position="19"/>
    </location>
</feature>
<keyword evidence="2" id="KW-0560">Oxidoreductase</keyword>
<evidence type="ECO:0000313" key="5">
    <source>
        <dbReference type="Proteomes" id="UP001430954"/>
    </source>
</evidence>
<sequence length="277" mass="29912">MATRKQASPGNQSTMNPQPDTIRDDYRGSGKLDGKVALVTGGDSGIGRSVAVHFAREGADVAILYLSEDGDARDTADMVEAEGRRCLLIRGDARREARCRSAVARTVKTLGRLDVLVNNLADHVPQDTLEDITPAQLRDTFENNVFPFFHLTRHALAHMGKGSAIINTGSVTSFRGSDHLIDYASTKGAIETFTYSLAKNVVERGIRVNGVAPGPIWTPLIASSFSKKEQREFGRNTPMKRPGQPSELGPAYVYLASADSSYVTGQFLHVNGGGFMG</sequence>
<dbReference type="EMBL" id="JAINZW010000004">
    <property type="protein sequence ID" value="MBZ4039919.1"/>
    <property type="molecule type" value="Genomic_DNA"/>
</dbReference>
<dbReference type="PRINTS" id="PR00081">
    <property type="entry name" value="GDHRDH"/>
</dbReference>
<dbReference type="PANTHER" id="PTHR48107">
    <property type="entry name" value="NADPH-DEPENDENT ALDEHYDE REDUCTASE-LIKE PROTEIN, CHLOROPLASTIC-RELATED"/>
    <property type="match status" value="1"/>
</dbReference>
<dbReference type="SUPFAM" id="SSF51735">
    <property type="entry name" value="NAD(P)-binding Rossmann-fold domains"/>
    <property type="match status" value="1"/>
</dbReference>
<reference evidence="4 5" key="1">
    <citation type="submission" date="2021-09" db="EMBL/GenBank/DDBJ databases">
        <title>Lysobacter sp. 13A isolated from the river sediment.</title>
        <authorList>
            <person name="Liu H."/>
            <person name="Li S."/>
            <person name="Mao S."/>
        </authorList>
    </citation>
    <scope>NUCLEOTIDE SEQUENCE [LARGE SCALE GENOMIC DNA]</scope>
    <source>
        <strain evidence="4 5">13A</strain>
    </source>
</reference>
<evidence type="ECO:0000313" key="4">
    <source>
        <dbReference type="EMBL" id="MBZ4039919.1"/>
    </source>
</evidence>
<gene>
    <name evidence="4" type="ORF">K6753_10290</name>
</gene>
<dbReference type="PROSITE" id="PS00061">
    <property type="entry name" value="ADH_SHORT"/>
    <property type="match status" value="1"/>
</dbReference>
<accession>A0ABS7T7S5</accession>
<evidence type="ECO:0000256" key="3">
    <source>
        <dbReference type="SAM" id="MobiDB-lite"/>
    </source>
</evidence>
<dbReference type="InterPro" id="IPR020904">
    <property type="entry name" value="Sc_DH/Rdtase_CS"/>
</dbReference>
<organism evidence="4 5">
    <name type="scientific">Novilysobacter selenitireducens</name>
    <dbReference type="NCBI Taxonomy" id="2872639"/>
    <lineage>
        <taxon>Bacteria</taxon>
        <taxon>Pseudomonadati</taxon>
        <taxon>Pseudomonadota</taxon>
        <taxon>Gammaproteobacteria</taxon>
        <taxon>Lysobacterales</taxon>
        <taxon>Lysobacteraceae</taxon>
        <taxon>Novilysobacter</taxon>
    </lineage>
</organism>
<feature type="region of interest" description="Disordered" evidence="3">
    <location>
        <begin position="1"/>
        <end position="29"/>
    </location>
</feature>
<name>A0ABS7T7S5_9GAMM</name>
<comment type="caution">
    <text evidence="4">The sequence shown here is derived from an EMBL/GenBank/DDBJ whole genome shotgun (WGS) entry which is preliminary data.</text>
</comment>